<feature type="region of interest" description="Disordered" evidence="1">
    <location>
        <begin position="27"/>
        <end position="110"/>
    </location>
</feature>
<dbReference type="EMBL" id="JAOWLA010000020">
    <property type="protein sequence ID" value="MCV2866563.1"/>
    <property type="molecule type" value="Genomic_DNA"/>
</dbReference>
<organism evidence="3 4">
    <name type="scientific">Albidovulum sediminicola</name>
    <dbReference type="NCBI Taxonomy" id="2984331"/>
    <lineage>
        <taxon>Bacteria</taxon>
        <taxon>Pseudomonadati</taxon>
        <taxon>Pseudomonadota</taxon>
        <taxon>Alphaproteobacteria</taxon>
        <taxon>Rhodobacterales</taxon>
        <taxon>Paracoccaceae</taxon>
        <taxon>Albidovulum</taxon>
    </lineage>
</organism>
<keyword evidence="4" id="KW-1185">Reference proteome</keyword>
<keyword evidence="2" id="KW-0732">Signal</keyword>
<evidence type="ECO:0000256" key="2">
    <source>
        <dbReference type="SAM" id="SignalP"/>
    </source>
</evidence>
<feature type="chain" id="PRO_5047529952" evidence="2">
    <location>
        <begin position="33"/>
        <end position="110"/>
    </location>
</feature>
<proteinExistence type="predicted"/>
<protein>
    <submittedName>
        <fullName evidence="3">Uncharacterized protein</fullName>
    </submittedName>
</protein>
<feature type="compositionally biased region" description="Basic and acidic residues" evidence="1">
    <location>
        <begin position="87"/>
        <end position="110"/>
    </location>
</feature>
<feature type="compositionally biased region" description="Basic and acidic residues" evidence="1">
    <location>
        <begin position="51"/>
        <end position="71"/>
    </location>
</feature>
<sequence>MEEKPMKLTYTLSLLALCAGTGLALPAAPAHASTPTFTIGGPDLPQPLHRRGADDPAGDDRGRGRGSDDGANHASGPVLDGVQMARRGADDPAGDDRGRGRGSDDGANHA</sequence>
<evidence type="ECO:0000256" key="1">
    <source>
        <dbReference type="SAM" id="MobiDB-lite"/>
    </source>
</evidence>
<comment type="caution">
    <text evidence="3">The sequence shown here is derived from an EMBL/GenBank/DDBJ whole genome shotgun (WGS) entry which is preliminary data.</text>
</comment>
<dbReference type="Proteomes" id="UP001652503">
    <property type="component" value="Unassembled WGS sequence"/>
</dbReference>
<evidence type="ECO:0000313" key="4">
    <source>
        <dbReference type="Proteomes" id="UP001652503"/>
    </source>
</evidence>
<reference evidence="3 4" key="1">
    <citation type="submission" date="2022-10" db="EMBL/GenBank/DDBJ databases">
        <title>Defluviimonas sp. nov., isolated from ocean surface water.</title>
        <authorList>
            <person name="He W."/>
            <person name="Wang L."/>
            <person name="Zhang D.-F."/>
        </authorList>
    </citation>
    <scope>NUCLEOTIDE SEQUENCE [LARGE SCALE GENOMIC DNA]</scope>
    <source>
        <strain evidence="3 4">WL0075</strain>
    </source>
</reference>
<evidence type="ECO:0000313" key="3">
    <source>
        <dbReference type="EMBL" id="MCV2866563.1"/>
    </source>
</evidence>
<name>A0ABT2Z5Y5_9RHOB</name>
<gene>
    <name evidence="3" type="ORF">OE647_17760</name>
</gene>
<feature type="compositionally biased region" description="Low complexity" evidence="1">
    <location>
        <begin position="27"/>
        <end position="36"/>
    </location>
</feature>
<accession>A0ABT2Z5Y5</accession>
<feature type="signal peptide" evidence="2">
    <location>
        <begin position="1"/>
        <end position="32"/>
    </location>
</feature>